<keyword evidence="3" id="KW-1185">Reference proteome</keyword>
<dbReference type="InParanoid" id="A0A0C3EN46"/>
<evidence type="ECO:0008006" key="4">
    <source>
        <dbReference type="Google" id="ProtNLM"/>
    </source>
</evidence>
<evidence type="ECO:0000313" key="2">
    <source>
        <dbReference type="EMBL" id="KIM74015.1"/>
    </source>
</evidence>
<organism evidence="2 3">
    <name type="scientific">Piloderma croceum (strain F 1598)</name>
    <dbReference type="NCBI Taxonomy" id="765440"/>
    <lineage>
        <taxon>Eukaryota</taxon>
        <taxon>Fungi</taxon>
        <taxon>Dikarya</taxon>
        <taxon>Basidiomycota</taxon>
        <taxon>Agaricomycotina</taxon>
        <taxon>Agaricomycetes</taxon>
        <taxon>Agaricomycetidae</taxon>
        <taxon>Atheliales</taxon>
        <taxon>Atheliaceae</taxon>
        <taxon>Piloderma</taxon>
    </lineage>
</organism>
<evidence type="ECO:0000313" key="3">
    <source>
        <dbReference type="Proteomes" id="UP000054166"/>
    </source>
</evidence>
<reference evidence="2 3" key="1">
    <citation type="submission" date="2014-04" db="EMBL/GenBank/DDBJ databases">
        <authorList>
            <consortium name="DOE Joint Genome Institute"/>
            <person name="Kuo A."/>
            <person name="Tarkka M."/>
            <person name="Buscot F."/>
            <person name="Kohler A."/>
            <person name="Nagy L.G."/>
            <person name="Floudas D."/>
            <person name="Copeland A."/>
            <person name="Barry K.W."/>
            <person name="Cichocki N."/>
            <person name="Veneault-Fourrey C."/>
            <person name="LaButti K."/>
            <person name="Lindquist E.A."/>
            <person name="Lipzen A."/>
            <person name="Lundell T."/>
            <person name="Morin E."/>
            <person name="Murat C."/>
            <person name="Sun H."/>
            <person name="Tunlid A."/>
            <person name="Henrissat B."/>
            <person name="Grigoriev I.V."/>
            <person name="Hibbett D.S."/>
            <person name="Martin F."/>
            <person name="Nordberg H.P."/>
            <person name="Cantor M.N."/>
            <person name="Hua S.X."/>
        </authorList>
    </citation>
    <scope>NUCLEOTIDE SEQUENCE [LARGE SCALE GENOMIC DNA]</scope>
    <source>
        <strain evidence="2 3">F 1598</strain>
    </source>
</reference>
<reference evidence="3" key="2">
    <citation type="submission" date="2015-01" db="EMBL/GenBank/DDBJ databases">
        <title>Evolutionary Origins and Diversification of the Mycorrhizal Mutualists.</title>
        <authorList>
            <consortium name="DOE Joint Genome Institute"/>
            <consortium name="Mycorrhizal Genomics Consortium"/>
            <person name="Kohler A."/>
            <person name="Kuo A."/>
            <person name="Nagy L.G."/>
            <person name="Floudas D."/>
            <person name="Copeland A."/>
            <person name="Barry K.W."/>
            <person name="Cichocki N."/>
            <person name="Veneault-Fourrey C."/>
            <person name="LaButti K."/>
            <person name="Lindquist E.A."/>
            <person name="Lipzen A."/>
            <person name="Lundell T."/>
            <person name="Morin E."/>
            <person name="Murat C."/>
            <person name="Riley R."/>
            <person name="Ohm R."/>
            <person name="Sun H."/>
            <person name="Tunlid A."/>
            <person name="Henrissat B."/>
            <person name="Grigoriev I.V."/>
            <person name="Hibbett D.S."/>
            <person name="Martin F."/>
        </authorList>
    </citation>
    <scope>NUCLEOTIDE SEQUENCE [LARGE SCALE GENOMIC DNA]</scope>
    <source>
        <strain evidence="3">F 1598</strain>
    </source>
</reference>
<evidence type="ECO:0000256" key="1">
    <source>
        <dbReference type="SAM" id="MobiDB-lite"/>
    </source>
</evidence>
<dbReference type="EMBL" id="KN833068">
    <property type="protein sequence ID" value="KIM74015.1"/>
    <property type="molecule type" value="Genomic_DNA"/>
</dbReference>
<feature type="region of interest" description="Disordered" evidence="1">
    <location>
        <begin position="111"/>
        <end position="146"/>
    </location>
</feature>
<gene>
    <name evidence="2" type="ORF">PILCRDRAFT_92780</name>
</gene>
<sequence length="163" mass="18560">MSFVQSAQTSPNFQDFAYDTEQTYAALLLPDKLHDLPERDRMAIAWACEEHNSLQAELVSWRRKQRQMLFAARNFQLLATEAEEKTLSAKQQVDLLIRVALDEISAARTLQEQKQHPPGSPRCFAIQLPSPPSQPEEPGKVKSESTMAMDDYDMVIWVSKPPD</sequence>
<dbReference type="HOGENOM" id="CLU_1627721_0_0_1"/>
<name>A0A0C3EN46_PILCF</name>
<protein>
    <recommendedName>
        <fullName evidence="4">Inhibitor of growth protein N-terminal histone-binding domain-containing protein</fullName>
    </recommendedName>
</protein>
<accession>A0A0C3EN46</accession>
<proteinExistence type="predicted"/>
<dbReference type="Proteomes" id="UP000054166">
    <property type="component" value="Unassembled WGS sequence"/>
</dbReference>
<dbReference type="AlphaFoldDB" id="A0A0C3EN46"/>